<evidence type="ECO:0000256" key="13">
    <source>
        <dbReference type="ARBA" id="ARBA00023136"/>
    </source>
</evidence>
<dbReference type="RefSeq" id="WP_107990996.1">
    <property type="nucleotide sequence ID" value="NZ_QAYG01000007.1"/>
</dbReference>
<dbReference type="PROSITE" id="PS00211">
    <property type="entry name" value="ABC_TRANSPORTER_1"/>
    <property type="match status" value="1"/>
</dbReference>
<dbReference type="PROSITE" id="PS50893">
    <property type="entry name" value="ABC_TRANSPORTER_2"/>
    <property type="match status" value="1"/>
</dbReference>
<keyword evidence="9" id="KW-0547">Nucleotide-binding</keyword>
<comment type="similarity">
    <text evidence="1">Belongs to the ABC transporter superfamily.</text>
</comment>
<dbReference type="SUPFAM" id="SSF54675">
    <property type="entry name" value="Nicotinate/Quinolinate PRTase N-terminal domain-like"/>
    <property type="match status" value="1"/>
</dbReference>
<dbReference type="Gene3D" id="3.90.1170.20">
    <property type="entry name" value="Quinolinate phosphoribosyl transferase, N-terminal domain"/>
    <property type="match status" value="1"/>
</dbReference>
<dbReference type="InterPro" id="IPR015853">
    <property type="entry name" value="ABC_transpr_FbpC"/>
</dbReference>
<dbReference type="AlphaFoldDB" id="A0A2T5V6U7"/>
<dbReference type="Pfam" id="PF00005">
    <property type="entry name" value="ABC_tran"/>
    <property type="match status" value="1"/>
</dbReference>
<dbReference type="InterPro" id="IPR027417">
    <property type="entry name" value="P-loop_NTPase"/>
</dbReference>
<dbReference type="GO" id="GO:0016020">
    <property type="term" value="C:membrane"/>
    <property type="evidence" value="ECO:0007669"/>
    <property type="project" value="InterPro"/>
</dbReference>
<evidence type="ECO:0000256" key="9">
    <source>
        <dbReference type="ARBA" id="ARBA00022741"/>
    </source>
</evidence>
<evidence type="ECO:0000256" key="8">
    <source>
        <dbReference type="ARBA" id="ARBA00022679"/>
    </source>
</evidence>
<dbReference type="InterPro" id="IPR002638">
    <property type="entry name" value="Quinolinate_PRibosylTrfase_C"/>
</dbReference>
<comment type="caution">
    <text evidence="15">The sequence shown here is derived from an EMBL/GenBank/DDBJ whole genome shotgun (WGS) entry which is preliminary data.</text>
</comment>
<dbReference type="GO" id="GO:0015408">
    <property type="term" value="F:ABC-type ferric iron transporter activity"/>
    <property type="evidence" value="ECO:0007669"/>
    <property type="project" value="InterPro"/>
</dbReference>
<dbReference type="GO" id="GO:0004514">
    <property type="term" value="F:nicotinate-nucleotide diphosphorylase (carboxylating) activity"/>
    <property type="evidence" value="ECO:0007669"/>
    <property type="project" value="InterPro"/>
</dbReference>
<dbReference type="PANTHER" id="PTHR42781:SF4">
    <property type="entry name" value="SPERMIDINE_PUTRESCINE IMPORT ATP-BINDING PROTEIN POTA"/>
    <property type="match status" value="1"/>
</dbReference>
<dbReference type="GO" id="GO:0016887">
    <property type="term" value="F:ATP hydrolysis activity"/>
    <property type="evidence" value="ECO:0007669"/>
    <property type="project" value="InterPro"/>
</dbReference>
<dbReference type="CDD" id="cd03259">
    <property type="entry name" value="ABC_Carb_Solutes_like"/>
    <property type="match status" value="1"/>
</dbReference>
<proteinExistence type="inferred from homology"/>
<keyword evidence="16" id="KW-1185">Reference proteome</keyword>
<keyword evidence="7" id="KW-0328">Glycosyltransferase</keyword>
<keyword evidence="12" id="KW-0406">Ion transport</keyword>
<dbReference type="InterPro" id="IPR050093">
    <property type="entry name" value="ABC_SmlMolc_Importer"/>
</dbReference>
<dbReference type="OrthoDB" id="8216773at2"/>
<dbReference type="Pfam" id="PF02749">
    <property type="entry name" value="QRPTase_N"/>
    <property type="match status" value="1"/>
</dbReference>
<dbReference type="PANTHER" id="PTHR42781">
    <property type="entry name" value="SPERMIDINE/PUTRESCINE IMPORT ATP-BINDING PROTEIN POTA"/>
    <property type="match status" value="1"/>
</dbReference>
<protein>
    <recommendedName>
        <fullName evidence="3">Putative pyrophosphorylase ModD</fullName>
    </recommendedName>
</protein>
<keyword evidence="6" id="KW-0410">Iron transport</keyword>
<dbReference type="SMART" id="SM00382">
    <property type="entry name" value="AAA"/>
    <property type="match status" value="1"/>
</dbReference>
<dbReference type="InterPro" id="IPR006242">
    <property type="entry name" value="ModD"/>
</dbReference>
<keyword evidence="4" id="KW-0813">Transport</keyword>
<evidence type="ECO:0000256" key="7">
    <source>
        <dbReference type="ARBA" id="ARBA00022676"/>
    </source>
</evidence>
<dbReference type="CDD" id="cd01573">
    <property type="entry name" value="modD_like"/>
    <property type="match status" value="1"/>
</dbReference>
<dbReference type="SUPFAM" id="SSF52540">
    <property type="entry name" value="P-loop containing nucleoside triphosphate hydrolases"/>
    <property type="match status" value="1"/>
</dbReference>
<evidence type="ECO:0000313" key="16">
    <source>
        <dbReference type="Proteomes" id="UP000244081"/>
    </source>
</evidence>
<accession>A0A2T5V6U7</accession>
<dbReference type="GO" id="GO:0005524">
    <property type="term" value="F:ATP binding"/>
    <property type="evidence" value="ECO:0007669"/>
    <property type="project" value="UniProtKB-KW"/>
</dbReference>
<evidence type="ECO:0000256" key="11">
    <source>
        <dbReference type="ARBA" id="ARBA00023004"/>
    </source>
</evidence>
<name>A0A2T5V6U7_9HYPH</name>
<keyword evidence="8" id="KW-0808">Transferase</keyword>
<dbReference type="Pfam" id="PF01729">
    <property type="entry name" value="QRPTase_C"/>
    <property type="match status" value="1"/>
</dbReference>
<dbReference type="SUPFAM" id="SSF51690">
    <property type="entry name" value="Nicotinate/Quinolinate PRTase C-terminal domain-like"/>
    <property type="match status" value="1"/>
</dbReference>
<dbReference type="InterPro" id="IPR003593">
    <property type="entry name" value="AAA+_ATPase"/>
</dbReference>
<dbReference type="InterPro" id="IPR013785">
    <property type="entry name" value="Aldolase_TIM"/>
</dbReference>
<evidence type="ECO:0000259" key="14">
    <source>
        <dbReference type="PROSITE" id="PS50893"/>
    </source>
</evidence>
<evidence type="ECO:0000256" key="6">
    <source>
        <dbReference type="ARBA" id="ARBA00022496"/>
    </source>
</evidence>
<keyword evidence="11" id="KW-0408">Iron</keyword>
<feature type="domain" description="ABC transporter" evidence="14">
    <location>
        <begin position="1"/>
        <end position="230"/>
    </location>
</feature>
<dbReference type="InterPro" id="IPR017871">
    <property type="entry name" value="ABC_transporter-like_CS"/>
</dbReference>
<organism evidence="15 16">
    <name type="scientific">Breoghania corrubedonensis</name>
    <dbReference type="NCBI Taxonomy" id="665038"/>
    <lineage>
        <taxon>Bacteria</taxon>
        <taxon>Pseudomonadati</taxon>
        <taxon>Pseudomonadota</taxon>
        <taxon>Alphaproteobacteria</taxon>
        <taxon>Hyphomicrobiales</taxon>
        <taxon>Stappiaceae</taxon>
        <taxon>Breoghania</taxon>
    </lineage>
</organism>
<dbReference type="GO" id="GO:0009435">
    <property type="term" value="P:NAD+ biosynthetic process"/>
    <property type="evidence" value="ECO:0007669"/>
    <property type="project" value="InterPro"/>
</dbReference>
<dbReference type="Gene3D" id="3.20.20.70">
    <property type="entry name" value="Aldolase class I"/>
    <property type="match status" value="1"/>
</dbReference>
<evidence type="ECO:0000256" key="12">
    <source>
        <dbReference type="ARBA" id="ARBA00023065"/>
    </source>
</evidence>
<reference evidence="15 16" key="1">
    <citation type="submission" date="2018-04" db="EMBL/GenBank/DDBJ databases">
        <title>Genomic Encyclopedia of Archaeal and Bacterial Type Strains, Phase II (KMG-II): from individual species to whole genera.</title>
        <authorList>
            <person name="Goeker M."/>
        </authorList>
    </citation>
    <scope>NUCLEOTIDE SEQUENCE [LARGE SCALE GENOMIC DNA]</scope>
    <source>
        <strain evidence="15 16">DSM 23382</strain>
    </source>
</reference>
<dbReference type="Gene3D" id="3.40.50.300">
    <property type="entry name" value="P-loop containing nucleotide triphosphate hydrolases"/>
    <property type="match status" value="1"/>
</dbReference>
<keyword evidence="10" id="KW-0067">ATP-binding</keyword>
<sequence length="524" mass="55470">MNGRAVRLGGVAAGILKGVDLDVAPGGFLAIIGPSGAGKSTLLKVIAGLMPHEGGIECGGAGFERLPPHKRNIGYVPQDLCLFPHRTIAGNLRLALRRSRFSRAQWPGRIAAQLDMLRISHLAERLPTCVSGGERQRVALARALVGEPSLMLLDEPFSSLDPETAERLRGELRAIHDRLGLTTLMVTHNMEEAFELGDRVLRMEDGRLCPAVRPRCATLHRESVPGPDMPDPARGRSTLQEETTMIILSDAELDALVAQDVPCGDLTTDILAIGAMPARMTFTAREEMVLCGSEEAARMIERAGGRVISFAASGTRTAPGTVFLEAEGSAAALHRTWKVSMTLVEYASGIATRAGRLVAAARGANPDIGVACTRKNFPGTKTISVKAVTAGGASMHRLGLSETVLVFPNHMAFLSGPLEDWVSRAKAQVAEKKLMVESDDVDDAEALARAGVDVVQLDKMPVEAVAEVVARVNRLGLSTVVTATGGINVENAAAYAATGCALLVTSSCYFGRPADVKVVIVPKG</sequence>
<evidence type="ECO:0000256" key="4">
    <source>
        <dbReference type="ARBA" id="ARBA00022448"/>
    </source>
</evidence>
<keyword evidence="5" id="KW-1003">Cell membrane</keyword>
<gene>
    <name evidence="15" type="ORF">C8N35_107196</name>
</gene>
<dbReference type="InterPro" id="IPR037128">
    <property type="entry name" value="Quinolinate_PRibosylTase_N_sf"/>
</dbReference>
<dbReference type="Proteomes" id="UP000244081">
    <property type="component" value="Unassembled WGS sequence"/>
</dbReference>
<evidence type="ECO:0000256" key="2">
    <source>
        <dbReference type="ARBA" id="ARBA00009400"/>
    </source>
</evidence>
<evidence type="ECO:0000256" key="10">
    <source>
        <dbReference type="ARBA" id="ARBA00022840"/>
    </source>
</evidence>
<dbReference type="InterPro" id="IPR003439">
    <property type="entry name" value="ABC_transporter-like_ATP-bd"/>
</dbReference>
<evidence type="ECO:0000256" key="5">
    <source>
        <dbReference type="ARBA" id="ARBA00022475"/>
    </source>
</evidence>
<dbReference type="InterPro" id="IPR036068">
    <property type="entry name" value="Nicotinate_pribotase-like_C"/>
</dbReference>
<dbReference type="EMBL" id="QAYG01000007">
    <property type="protein sequence ID" value="PTW59482.1"/>
    <property type="molecule type" value="Genomic_DNA"/>
</dbReference>
<comment type="similarity">
    <text evidence="2">Belongs to the NadC/ModD family.</text>
</comment>
<evidence type="ECO:0000256" key="3">
    <source>
        <dbReference type="ARBA" id="ARBA00019205"/>
    </source>
</evidence>
<evidence type="ECO:0000256" key="1">
    <source>
        <dbReference type="ARBA" id="ARBA00005417"/>
    </source>
</evidence>
<dbReference type="NCBIfam" id="TIGR01334">
    <property type="entry name" value="modD"/>
    <property type="match status" value="1"/>
</dbReference>
<dbReference type="InterPro" id="IPR022412">
    <property type="entry name" value="Quinolinate_PRibosylTrfase_N"/>
</dbReference>
<keyword evidence="13" id="KW-0472">Membrane</keyword>
<dbReference type="FunFam" id="3.20.20.70:FF:000030">
    <property type="entry name" value="Nicotinate-nucleotide pyrophosphorylase, carboxylating"/>
    <property type="match status" value="1"/>
</dbReference>
<evidence type="ECO:0000313" key="15">
    <source>
        <dbReference type="EMBL" id="PTW59482.1"/>
    </source>
</evidence>